<name>A0AAW2T6L5_SESRA</name>
<feature type="domain" description="F-box" evidence="1">
    <location>
        <begin position="23"/>
        <end position="57"/>
    </location>
</feature>
<dbReference type="NCBIfam" id="TIGR01640">
    <property type="entry name" value="F_box_assoc_1"/>
    <property type="match status" value="1"/>
</dbReference>
<dbReference type="Pfam" id="PF00646">
    <property type="entry name" value="F-box"/>
    <property type="match status" value="1"/>
</dbReference>
<dbReference type="AlphaFoldDB" id="A0AAW2T6L5"/>
<evidence type="ECO:0000259" key="2">
    <source>
        <dbReference type="Pfam" id="PF08268"/>
    </source>
</evidence>
<protein>
    <submittedName>
        <fullName evidence="3">F-box protein</fullName>
    </submittedName>
</protein>
<dbReference type="Gene3D" id="1.20.1280.50">
    <property type="match status" value="1"/>
</dbReference>
<comment type="caution">
    <text evidence="3">The sequence shown here is derived from an EMBL/GenBank/DDBJ whole genome shotgun (WGS) entry which is preliminary data.</text>
</comment>
<dbReference type="Pfam" id="PF08268">
    <property type="entry name" value="FBA_3"/>
    <property type="match status" value="1"/>
</dbReference>
<reference evidence="3" key="1">
    <citation type="submission" date="2020-06" db="EMBL/GenBank/DDBJ databases">
        <authorList>
            <person name="Li T."/>
            <person name="Hu X."/>
            <person name="Zhang T."/>
            <person name="Song X."/>
            <person name="Zhang H."/>
            <person name="Dai N."/>
            <person name="Sheng W."/>
            <person name="Hou X."/>
            <person name="Wei L."/>
        </authorList>
    </citation>
    <scope>NUCLEOTIDE SEQUENCE</scope>
    <source>
        <strain evidence="3">G02</strain>
        <tissue evidence="3">Leaf</tissue>
    </source>
</reference>
<proteinExistence type="predicted"/>
<dbReference type="InterPro" id="IPR036047">
    <property type="entry name" value="F-box-like_dom_sf"/>
</dbReference>
<sequence>MSEIGNDPKCLRSDNAGQIGYIEEVLINILARLPVKTVVACKSVAKHWLKLISEPQFPVLQLTWSRRKLKYIICPYPEDTDIITHLSLMEENGKISQTLPLSGFENICSPEMFCFTNGLICSVDEDDHLNEVNVRIFNPITQDTLLLPRGSPSLIVPSVGLAFDPKSNEFKAFRFFSEPSEDEDVKYKCEVYTSSSTAWRRISEDVERPDHNPFHPFPPYYASVAGSLYWFVWSEDDPGNPLLSVDMNDNFTEIELPTLLHQWSFLVEFEGCLSVVLMDYPDSYTASQHEDPRPYLEVYKFENHKWCLRAKAEMELMDIHSFNSVAARDNEIFLIIRLADDSFCYLVFDMAGNSFHTLALSDSFEGYSPVAFPFAESLLKCEHHIFLSISSYTSDLYATDGLFCS</sequence>
<dbReference type="EMBL" id="JACGWJ010000009">
    <property type="protein sequence ID" value="KAL0400389.1"/>
    <property type="molecule type" value="Genomic_DNA"/>
</dbReference>
<organism evidence="3">
    <name type="scientific">Sesamum radiatum</name>
    <name type="common">Black benniseed</name>
    <dbReference type="NCBI Taxonomy" id="300843"/>
    <lineage>
        <taxon>Eukaryota</taxon>
        <taxon>Viridiplantae</taxon>
        <taxon>Streptophyta</taxon>
        <taxon>Embryophyta</taxon>
        <taxon>Tracheophyta</taxon>
        <taxon>Spermatophyta</taxon>
        <taxon>Magnoliopsida</taxon>
        <taxon>eudicotyledons</taxon>
        <taxon>Gunneridae</taxon>
        <taxon>Pentapetalae</taxon>
        <taxon>asterids</taxon>
        <taxon>lamiids</taxon>
        <taxon>Lamiales</taxon>
        <taxon>Pedaliaceae</taxon>
        <taxon>Sesamum</taxon>
    </lineage>
</organism>
<accession>A0AAW2T6L5</accession>
<dbReference type="InterPro" id="IPR013187">
    <property type="entry name" value="F-box-assoc_dom_typ3"/>
</dbReference>
<evidence type="ECO:0000313" key="3">
    <source>
        <dbReference type="EMBL" id="KAL0400389.1"/>
    </source>
</evidence>
<evidence type="ECO:0000259" key="1">
    <source>
        <dbReference type="Pfam" id="PF00646"/>
    </source>
</evidence>
<dbReference type="InterPro" id="IPR050796">
    <property type="entry name" value="SCF_F-box_component"/>
</dbReference>
<dbReference type="PANTHER" id="PTHR31672">
    <property type="entry name" value="BNACNNG10540D PROTEIN"/>
    <property type="match status" value="1"/>
</dbReference>
<feature type="domain" description="F-box associated beta-propeller type 3" evidence="2">
    <location>
        <begin position="108"/>
        <end position="360"/>
    </location>
</feature>
<dbReference type="InterPro" id="IPR017451">
    <property type="entry name" value="F-box-assoc_interact_dom"/>
</dbReference>
<gene>
    <name evidence="3" type="ORF">Sradi_2382200</name>
</gene>
<dbReference type="SUPFAM" id="SSF81383">
    <property type="entry name" value="F-box domain"/>
    <property type="match status" value="1"/>
</dbReference>
<dbReference type="InterPro" id="IPR001810">
    <property type="entry name" value="F-box_dom"/>
</dbReference>
<reference evidence="3" key="2">
    <citation type="journal article" date="2024" name="Plant">
        <title>Genomic evolution and insights into agronomic trait innovations of Sesamum species.</title>
        <authorList>
            <person name="Miao H."/>
            <person name="Wang L."/>
            <person name="Qu L."/>
            <person name="Liu H."/>
            <person name="Sun Y."/>
            <person name="Le M."/>
            <person name="Wang Q."/>
            <person name="Wei S."/>
            <person name="Zheng Y."/>
            <person name="Lin W."/>
            <person name="Duan Y."/>
            <person name="Cao H."/>
            <person name="Xiong S."/>
            <person name="Wang X."/>
            <person name="Wei L."/>
            <person name="Li C."/>
            <person name="Ma Q."/>
            <person name="Ju M."/>
            <person name="Zhao R."/>
            <person name="Li G."/>
            <person name="Mu C."/>
            <person name="Tian Q."/>
            <person name="Mei H."/>
            <person name="Zhang T."/>
            <person name="Gao T."/>
            <person name="Zhang H."/>
        </authorList>
    </citation>
    <scope>NUCLEOTIDE SEQUENCE</scope>
    <source>
        <strain evidence="3">G02</strain>
    </source>
</reference>